<sequence length="387" mass="45939">MISVLTNLRELIAAYGIPHLNKEDDEQIEKDILSSLKDIEIDSHTRYLSHGNRELVQQSFRIFYSQLRRMFNIIYRKKNHRADLIILKFHELFKTYEDIYSQDMNLEEPLTDYQYQLLKIELQEKFPTLKEALLKKKIWIHLLGEIQSAIDNNFNSAVSQICYYHYLFFNKLLKSLSYIAGDNRNKDWERRFIETMININFNHMGFFNRCTELINFRLSELSDENKIMCIDENELRISQASRDPKLYFDPTRAHLADLLIQYAEQKKSIKPKLIETPETKPEEVNKPAEVEKPEGIPTQLFATHINLFTHYMHLADVYPQDMTKREVCSYVSTCVRTKRGHLVSKDSLEKFDRQKLESGATHVHGILEKMLQAIERDFDHLGRKNRR</sequence>
<proteinExistence type="predicted"/>
<dbReference type="RefSeq" id="WP_346581673.1">
    <property type="nucleotide sequence ID" value="NZ_JBDJNQ010000007.1"/>
</dbReference>
<evidence type="ECO:0000313" key="1">
    <source>
        <dbReference type="EMBL" id="MEN5378762.1"/>
    </source>
</evidence>
<gene>
    <name evidence="1" type="ORF">ABE541_15975</name>
</gene>
<evidence type="ECO:0000313" key="2">
    <source>
        <dbReference type="Proteomes" id="UP001409291"/>
    </source>
</evidence>
<protein>
    <submittedName>
        <fullName evidence="1">Uncharacterized protein</fullName>
    </submittedName>
</protein>
<dbReference type="Proteomes" id="UP001409291">
    <property type="component" value="Unassembled WGS sequence"/>
</dbReference>
<keyword evidence="2" id="KW-1185">Reference proteome</keyword>
<comment type="caution">
    <text evidence="1">The sequence shown here is derived from an EMBL/GenBank/DDBJ whole genome shotgun (WGS) entry which is preliminary data.</text>
</comment>
<reference evidence="1 2" key="1">
    <citation type="submission" date="2024-04" db="EMBL/GenBank/DDBJ databases">
        <title>WGS of bacteria from Torrens River.</title>
        <authorList>
            <person name="Wyrsch E.R."/>
            <person name="Drigo B."/>
        </authorList>
    </citation>
    <scope>NUCLEOTIDE SEQUENCE [LARGE SCALE GENOMIC DNA]</scope>
    <source>
        <strain evidence="1 2">TWI391</strain>
    </source>
</reference>
<accession>A0ABV0BWB1</accession>
<organism evidence="1 2">
    <name type="scientific">Sphingobacterium kitahiroshimense</name>
    <dbReference type="NCBI Taxonomy" id="470446"/>
    <lineage>
        <taxon>Bacteria</taxon>
        <taxon>Pseudomonadati</taxon>
        <taxon>Bacteroidota</taxon>
        <taxon>Sphingobacteriia</taxon>
        <taxon>Sphingobacteriales</taxon>
        <taxon>Sphingobacteriaceae</taxon>
        <taxon>Sphingobacterium</taxon>
    </lineage>
</organism>
<name>A0ABV0BWB1_9SPHI</name>
<dbReference type="EMBL" id="JBDJNQ010000007">
    <property type="protein sequence ID" value="MEN5378762.1"/>
    <property type="molecule type" value="Genomic_DNA"/>
</dbReference>